<dbReference type="Gene3D" id="3.40.50.720">
    <property type="entry name" value="NAD(P)-binding Rossmann-like Domain"/>
    <property type="match status" value="1"/>
</dbReference>
<dbReference type="Pfam" id="PF08240">
    <property type="entry name" value="ADH_N"/>
    <property type="match status" value="1"/>
</dbReference>
<proteinExistence type="predicted"/>
<dbReference type="PANTHER" id="PTHR45033">
    <property type="match status" value="1"/>
</dbReference>
<dbReference type="Proteomes" id="UP000252731">
    <property type="component" value="Unassembled WGS sequence"/>
</dbReference>
<organism evidence="2 3">
    <name type="scientific">Cytobacillus firmus</name>
    <name type="common">Bacillus firmus</name>
    <dbReference type="NCBI Taxonomy" id="1399"/>
    <lineage>
        <taxon>Bacteria</taxon>
        <taxon>Bacillati</taxon>
        <taxon>Bacillota</taxon>
        <taxon>Bacilli</taxon>
        <taxon>Bacillales</taxon>
        <taxon>Bacillaceae</taxon>
        <taxon>Cytobacillus</taxon>
    </lineage>
</organism>
<dbReference type="GO" id="GO:0016491">
    <property type="term" value="F:oxidoreductase activity"/>
    <property type="evidence" value="ECO:0007669"/>
    <property type="project" value="InterPro"/>
</dbReference>
<dbReference type="InterPro" id="IPR011032">
    <property type="entry name" value="GroES-like_sf"/>
</dbReference>
<name>A0A366JV17_CYTFI</name>
<dbReference type="InterPro" id="IPR020843">
    <property type="entry name" value="ER"/>
</dbReference>
<dbReference type="Gene3D" id="3.90.180.10">
    <property type="entry name" value="Medium-chain alcohol dehydrogenases, catalytic domain"/>
    <property type="match status" value="1"/>
</dbReference>
<feature type="domain" description="Enoyl reductase (ER)" evidence="1">
    <location>
        <begin position="66"/>
        <end position="381"/>
    </location>
</feature>
<dbReference type="SUPFAM" id="SSF51735">
    <property type="entry name" value="NAD(P)-binding Rossmann-fold domains"/>
    <property type="match status" value="1"/>
</dbReference>
<evidence type="ECO:0000259" key="1">
    <source>
        <dbReference type="SMART" id="SM00829"/>
    </source>
</evidence>
<dbReference type="AlphaFoldDB" id="A0A366JV17"/>
<dbReference type="STRING" id="1399.VL14_15050"/>
<accession>A0A366JV17</accession>
<reference evidence="2 3" key="1">
    <citation type="submission" date="2018-06" db="EMBL/GenBank/DDBJ databases">
        <title>Freshwater and sediment microbial communities from various areas in North America, analyzing microbe dynamics in response to fracking.</title>
        <authorList>
            <person name="Lamendella R."/>
        </authorList>
    </citation>
    <scope>NUCLEOTIDE SEQUENCE [LARGE SCALE GENOMIC DNA]</scope>
    <source>
        <strain evidence="2 3">14_TX</strain>
    </source>
</reference>
<dbReference type="SUPFAM" id="SSF50129">
    <property type="entry name" value="GroES-like"/>
    <property type="match status" value="1"/>
</dbReference>
<dbReference type="Pfam" id="PF00107">
    <property type="entry name" value="ADH_zinc_N"/>
    <property type="match status" value="1"/>
</dbReference>
<evidence type="ECO:0000313" key="3">
    <source>
        <dbReference type="Proteomes" id="UP000252731"/>
    </source>
</evidence>
<dbReference type="InterPro" id="IPR052711">
    <property type="entry name" value="Zinc_ADH-like"/>
</dbReference>
<dbReference type="InterPro" id="IPR036291">
    <property type="entry name" value="NAD(P)-bd_dom_sf"/>
</dbReference>
<evidence type="ECO:0000313" key="2">
    <source>
        <dbReference type="EMBL" id="RBP93057.1"/>
    </source>
</evidence>
<dbReference type="EMBL" id="QNSF01000006">
    <property type="protein sequence ID" value="RBP93057.1"/>
    <property type="molecule type" value="Genomic_DNA"/>
</dbReference>
<comment type="caution">
    <text evidence="2">The sequence shown here is derived from an EMBL/GenBank/DDBJ whole genome shotgun (WGS) entry which is preliminary data.</text>
</comment>
<dbReference type="InterPro" id="IPR013154">
    <property type="entry name" value="ADH-like_N"/>
</dbReference>
<keyword evidence="3" id="KW-1185">Reference proteome</keyword>
<dbReference type="InterPro" id="IPR013149">
    <property type="entry name" value="ADH-like_C"/>
</dbReference>
<gene>
    <name evidence="2" type="ORF">DFO70_106188</name>
</gene>
<sequence>MLLKITDGLVLQAGTRKFVKLRLSSAKQANRFFLLALSSYDRIDEIFKEKQVEEMKAIIHEGKTGGAGLSYGELEKSDPGKGEVRVKLKTAGLNHRDLFVLNRHKPEDPALVIGSDGAGIIDAVGEGVTDVKPGDEVLINPGLGWKEKSDAPPAGFEIIGLPFHGTFAEYIIIPAENAAPKPAYLTWEEAGVLSLAALTAYRALFTRGKLQSGMKVFIPGIGGGVATFLMQFAKAAGATVYAASRSEEKCQRALELGADKALNSREDWNGVLGGEKVDLVIESVGPATFNKSLEILRNGGTIVTFGSSTGDQLELNLRSLFYAQQNLLGSTMGSAEEYHEMLQFIEKHQIRPVLDQALPLEDFEQAFDRLENAEQWGKIAFKISV</sequence>
<dbReference type="PANTHER" id="PTHR45033:SF3">
    <property type="entry name" value="DEHYDROGENASE, PUTATIVE (AFU_ORTHOLOGUE AFUA_2G13270)-RELATED"/>
    <property type="match status" value="1"/>
</dbReference>
<protein>
    <submittedName>
        <fullName evidence="2">Zinc-binding alcohol dehydrogenase/oxidoreductase</fullName>
    </submittedName>
</protein>
<dbReference type="SMART" id="SM00829">
    <property type="entry name" value="PKS_ER"/>
    <property type="match status" value="1"/>
</dbReference>